<proteinExistence type="predicted"/>
<name>A0ABP8K2Z9_9ACTN</name>
<dbReference type="Proteomes" id="UP001500635">
    <property type="component" value="Unassembled WGS sequence"/>
</dbReference>
<reference evidence="2" key="1">
    <citation type="journal article" date="2019" name="Int. J. Syst. Evol. Microbiol.">
        <title>The Global Catalogue of Microorganisms (GCM) 10K type strain sequencing project: providing services to taxonomists for standard genome sequencing and annotation.</title>
        <authorList>
            <consortium name="The Broad Institute Genomics Platform"/>
            <consortium name="The Broad Institute Genome Sequencing Center for Infectious Disease"/>
            <person name="Wu L."/>
            <person name="Ma J."/>
        </authorList>
    </citation>
    <scope>NUCLEOTIDE SEQUENCE [LARGE SCALE GENOMIC DNA]</scope>
    <source>
        <strain evidence="2">JCM 17688</strain>
    </source>
</reference>
<comment type="caution">
    <text evidence="1">The sequence shown here is derived from an EMBL/GenBank/DDBJ whole genome shotgun (WGS) entry which is preliminary data.</text>
</comment>
<evidence type="ECO:0008006" key="3">
    <source>
        <dbReference type="Google" id="ProtNLM"/>
    </source>
</evidence>
<evidence type="ECO:0000313" key="1">
    <source>
        <dbReference type="EMBL" id="GAA4399665.1"/>
    </source>
</evidence>
<dbReference type="EMBL" id="BAABFR010000072">
    <property type="protein sequence ID" value="GAA4399665.1"/>
    <property type="molecule type" value="Genomic_DNA"/>
</dbReference>
<protein>
    <recommendedName>
        <fullName evidence="3">Bacteriophage HK97-gp10, tail-component</fullName>
    </recommendedName>
</protein>
<sequence>MITSVDIPREYTNVGIAEWLMSPECTDAVLDIAVQAQFLYAARVAHKTGNLSHSGRISIIQGGRRNDRWVAALTYNTEPGSGREYAMAHEAYVRKRSGIGDWPQVIQALKGASL</sequence>
<keyword evidence="2" id="KW-1185">Reference proteome</keyword>
<accession>A0ABP8K2Z9</accession>
<evidence type="ECO:0000313" key="2">
    <source>
        <dbReference type="Proteomes" id="UP001500635"/>
    </source>
</evidence>
<organism evidence="1 2">
    <name type="scientific">Tsukamurella soli</name>
    <dbReference type="NCBI Taxonomy" id="644556"/>
    <lineage>
        <taxon>Bacteria</taxon>
        <taxon>Bacillati</taxon>
        <taxon>Actinomycetota</taxon>
        <taxon>Actinomycetes</taxon>
        <taxon>Mycobacteriales</taxon>
        <taxon>Tsukamurellaceae</taxon>
        <taxon>Tsukamurella</taxon>
    </lineage>
</organism>
<dbReference type="RefSeq" id="WP_344998824.1">
    <property type="nucleotide sequence ID" value="NZ_BAABFR010000072.1"/>
</dbReference>
<gene>
    <name evidence="1" type="ORF">GCM10023147_37380</name>
</gene>